<protein>
    <submittedName>
        <fullName evidence="2">GNAT family N-acetyltransferase</fullName>
        <ecNumber evidence="2">2.3.1.-</ecNumber>
    </submittedName>
</protein>
<dbReference type="Pfam" id="PF00583">
    <property type="entry name" value="Acetyltransf_1"/>
    <property type="match status" value="1"/>
</dbReference>
<dbReference type="InterPro" id="IPR000182">
    <property type="entry name" value="GNAT_dom"/>
</dbReference>
<proteinExistence type="predicted"/>
<evidence type="ECO:0000313" key="2">
    <source>
        <dbReference type="EMBL" id="MFC3914951.1"/>
    </source>
</evidence>
<gene>
    <name evidence="2" type="ORF">ACFOSS_16035</name>
</gene>
<dbReference type="CDD" id="cd04301">
    <property type="entry name" value="NAT_SF"/>
    <property type="match status" value="1"/>
</dbReference>
<feature type="domain" description="N-acetyltransferase" evidence="1">
    <location>
        <begin position="17"/>
        <end position="173"/>
    </location>
</feature>
<dbReference type="Proteomes" id="UP001595692">
    <property type="component" value="Unassembled WGS sequence"/>
</dbReference>
<dbReference type="InterPro" id="IPR016181">
    <property type="entry name" value="Acyl_CoA_acyltransferase"/>
</dbReference>
<dbReference type="SUPFAM" id="SSF55729">
    <property type="entry name" value="Acyl-CoA N-acyltransferases (Nat)"/>
    <property type="match status" value="1"/>
</dbReference>
<dbReference type="EC" id="2.3.1.-" evidence="2"/>
<dbReference type="RefSeq" id="WP_377154492.1">
    <property type="nucleotide sequence ID" value="NZ_JBHSAF010000015.1"/>
</dbReference>
<dbReference type="EMBL" id="JBHSAF010000015">
    <property type="protein sequence ID" value="MFC3914951.1"/>
    <property type="molecule type" value="Genomic_DNA"/>
</dbReference>
<reference evidence="3" key="1">
    <citation type="journal article" date="2019" name="Int. J. Syst. Evol. Microbiol.">
        <title>The Global Catalogue of Microorganisms (GCM) 10K type strain sequencing project: providing services to taxonomists for standard genome sequencing and annotation.</title>
        <authorList>
            <consortium name="The Broad Institute Genomics Platform"/>
            <consortium name="The Broad Institute Genome Sequencing Center for Infectious Disease"/>
            <person name="Wu L."/>
            <person name="Ma J."/>
        </authorList>
    </citation>
    <scope>NUCLEOTIDE SEQUENCE [LARGE SCALE GENOMIC DNA]</scope>
    <source>
        <strain evidence="3">CCUG 54939</strain>
    </source>
</reference>
<dbReference type="PANTHER" id="PTHR43415">
    <property type="entry name" value="SPERMIDINE N(1)-ACETYLTRANSFERASE"/>
    <property type="match status" value="1"/>
</dbReference>
<dbReference type="GO" id="GO:0016746">
    <property type="term" value="F:acyltransferase activity"/>
    <property type="evidence" value="ECO:0007669"/>
    <property type="project" value="UniProtKB-KW"/>
</dbReference>
<evidence type="ECO:0000259" key="1">
    <source>
        <dbReference type="PROSITE" id="PS51186"/>
    </source>
</evidence>
<keyword evidence="2" id="KW-0808">Transferase</keyword>
<accession>A0ABV8CS82</accession>
<dbReference type="Gene3D" id="3.40.630.30">
    <property type="match status" value="1"/>
</dbReference>
<evidence type="ECO:0000313" key="3">
    <source>
        <dbReference type="Proteomes" id="UP001595692"/>
    </source>
</evidence>
<keyword evidence="3" id="KW-1185">Reference proteome</keyword>
<dbReference type="PROSITE" id="PS51186">
    <property type="entry name" value="GNAT"/>
    <property type="match status" value="1"/>
</dbReference>
<comment type="caution">
    <text evidence="2">The sequence shown here is derived from an EMBL/GenBank/DDBJ whole genome shotgun (WGS) entry which is preliminary data.</text>
</comment>
<name>A0ABV8CS82_9GAMM</name>
<dbReference type="PANTHER" id="PTHR43415:SF3">
    <property type="entry name" value="GNAT-FAMILY ACETYLTRANSFERASE"/>
    <property type="match status" value="1"/>
</dbReference>
<organism evidence="2 3">
    <name type="scientific">Pseudaeromonas sharmana</name>
    <dbReference type="NCBI Taxonomy" id="328412"/>
    <lineage>
        <taxon>Bacteria</taxon>
        <taxon>Pseudomonadati</taxon>
        <taxon>Pseudomonadota</taxon>
        <taxon>Gammaproteobacteria</taxon>
        <taxon>Aeromonadales</taxon>
        <taxon>Aeromonadaceae</taxon>
        <taxon>Pseudaeromonas</taxon>
    </lineage>
</organism>
<sequence length="178" mass="19775">MTASRNRDGIMASGPDVIIRAAELADAAGISQLYAAPHAYADTLQLPFPTQAQWQQRLAQANEQQRSLVAERDGRIVGQLTLTTMERHRRKHVATLGLAVSAECRRQGVASRLLSAALELCDLWLAIRRVELTVYSDNDAAITLYRKFGFIIEGEHKAYAFRNGDYVDACTMARLRNA</sequence>
<keyword evidence="2" id="KW-0012">Acyltransferase</keyword>